<dbReference type="EMBL" id="JABBPK010000001">
    <property type="protein sequence ID" value="NMO78156.1"/>
    <property type="molecule type" value="Genomic_DNA"/>
</dbReference>
<sequence>MNFSIKDFSLKEEIANSITHGIGLLLSIPALVMLIINAAESANPWRIVSFSIFGATMIILYLCSTLLHSITHEKVKDLFEILDHSSIYLLIAGTYTPFVLVAIRGGLGWTLFGIVWGLAIIGIVFKCYYVKKYIVTSTILYVIMGWLIVTAIVPLYHAIGTTGFMLLIGGGLLYTIGSIFYVMQKIPYFHAIWHLFVLAGSALMYFCVYLYV</sequence>
<feature type="binding site" evidence="6">
    <location>
        <position position="68"/>
    </location>
    <ligand>
        <name>Zn(2+)</name>
        <dbReference type="ChEBI" id="CHEBI:29105"/>
    </ligand>
</feature>
<dbReference type="GO" id="GO:0012505">
    <property type="term" value="C:endomembrane system"/>
    <property type="evidence" value="ECO:0007669"/>
    <property type="project" value="UniProtKB-SubCell"/>
</dbReference>
<proteinExistence type="inferred from homology"/>
<dbReference type="InterPro" id="IPR004254">
    <property type="entry name" value="AdipoR/HlyIII-related"/>
</dbReference>
<accession>A0A7Y0K969</accession>
<comment type="caution">
    <text evidence="8">The sequence shown here is derived from an EMBL/GenBank/DDBJ whole genome shotgun (WGS) entry which is preliminary data.</text>
</comment>
<feature type="transmembrane region" description="Helical" evidence="7">
    <location>
        <begin position="109"/>
        <end position="129"/>
    </location>
</feature>
<evidence type="ECO:0000313" key="8">
    <source>
        <dbReference type="EMBL" id="NMO78156.1"/>
    </source>
</evidence>
<evidence type="ECO:0000256" key="5">
    <source>
        <dbReference type="ARBA" id="ARBA00023136"/>
    </source>
</evidence>
<evidence type="ECO:0000313" key="9">
    <source>
        <dbReference type="Proteomes" id="UP000588491"/>
    </source>
</evidence>
<dbReference type="GO" id="GO:0046872">
    <property type="term" value="F:metal ion binding"/>
    <property type="evidence" value="ECO:0007669"/>
    <property type="project" value="UniProtKB-KW"/>
</dbReference>
<feature type="transmembrane region" description="Helical" evidence="7">
    <location>
        <begin position="138"/>
        <end position="157"/>
    </location>
</feature>
<keyword evidence="5 7" id="KW-0472">Membrane</keyword>
<feature type="binding site" evidence="6">
    <location>
        <position position="194"/>
    </location>
    <ligand>
        <name>Zn(2+)</name>
        <dbReference type="ChEBI" id="CHEBI:29105"/>
    </ligand>
</feature>
<name>A0A7Y0K969_9BACI</name>
<feature type="transmembrane region" description="Helical" evidence="7">
    <location>
        <begin position="163"/>
        <end position="182"/>
    </location>
</feature>
<feature type="transmembrane region" description="Helical" evidence="7">
    <location>
        <begin position="21"/>
        <end position="39"/>
    </location>
</feature>
<keyword evidence="9" id="KW-1185">Reference proteome</keyword>
<dbReference type="AlphaFoldDB" id="A0A7Y0K969"/>
<protein>
    <submittedName>
        <fullName evidence="8">Hemolysin III family protein</fullName>
    </submittedName>
</protein>
<evidence type="ECO:0000256" key="7">
    <source>
        <dbReference type="SAM" id="Phobius"/>
    </source>
</evidence>
<feature type="transmembrane region" description="Helical" evidence="7">
    <location>
        <begin position="87"/>
        <end position="103"/>
    </location>
</feature>
<gene>
    <name evidence="8" type="ORF">HHU08_14305</name>
</gene>
<evidence type="ECO:0000256" key="2">
    <source>
        <dbReference type="ARBA" id="ARBA00008488"/>
    </source>
</evidence>
<comment type="similarity">
    <text evidence="2">Belongs to the UPF0073 (Hly-III) family.</text>
</comment>
<dbReference type="NCBIfam" id="TIGR01065">
    <property type="entry name" value="hlyIII"/>
    <property type="match status" value="1"/>
</dbReference>
<dbReference type="Proteomes" id="UP000588491">
    <property type="component" value="Unassembled WGS sequence"/>
</dbReference>
<comment type="subcellular location">
    <subcellularLocation>
        <location evidence="1">Endomembrane system</location>
        <topology evidence="1">Multi-pass membrane protein</topology>
    </subcellularLocation>
</comment>
<feature type="transmembrane region" description="Helical" evidence="7">
    <location>
        <begin position="45"/>
        <end position="67"/>
    </location>
</feature>
<evidence type="ECO:0000256" key="3">
    <source>
        <dbReference type="ARBA" id="ARBA00022692"/>
    </source>
</evidence>
<evidence type="ECO:0000256" key="6">
    <source>
        <dbReference type="PIRSR" id="PIRSR604254-1"/>
    </source>
</evidence>
<keyword evidence="3 7" id="KW-0812">Transmembrane</keyword>
<dbReference type="PANTHER" id="PTHR20855">
    <property type="entry name" value="ADIPOR/PROGESTIN RECEPTOR-RELATED"/>
    <property type="match status" value="1"/>
</dbReference>
<feature type="transmembrane region" description="Helical" evidence="7">
    <location>
        <begin position="191"/>
        <end position="211"/>
    </location>
</feature>
<keyword evidence="6" id="KW-0862">Zinc</keyword>
<organism evidence="8 9">
    <name type="scientific">Niallia alba</name>
    <dbReference type="NCBI Taxonomy" id="2729105"/>
    <lineage>
        <taxon>Bacteria</taxon>
        <taxon>Bacillati</taxon>
        <taxon>Bacillota</taxon>
        <taxon>Bacilli</taxon>
        <taxon>Bacillales</taxon>
        <taxon>Bacillaceae</taxon>
        <taxon>Niallia</taxon>
    </lineage>
</organism>
<dbReference type="GO" id="GO:0140911">
    <property type="term" value="F:pore-forming activity"/>
    <property type="evidence" value="ECO:0007669"/>
    <property type="project" value="InterPro"/>
</dbReference>
<keyword evidence="6" id="KW-0479">Metal-binding</keyword>
<dbReference type="GO" id="GO:0016020">
    <property type="term" value="C:membrane"/>
    <property type="evidence" value="ECO:0007669"/>
    <property type="project" value="InterPro"/>
</dbReference>
<evidence type="ECO:0000256" key="1">
    <source>
        <dbReference type="ARBA" id="ARBA00004127"/>
    </source>
</evidence>
<dbReference type="RefSeq" id="WP_016203968.1">
    <property type="nucleotide sequence ID" value="NZ_JABBPK010000001.1"/>
</dbReference>
<dbReference type="InterPro" id="IPR005744">
    <property type="entry name" value="Hy-lIII"/>
</dbReference>
<reference evidence="8 9" key="1">
    <citation type="submission" date="2020-04" db="EMBL/GenBank/DDBJ databases">
        <title>Bacillus sp. UniB3 isolated from commercial digestive syrup.</title>
        <authorList>
            <person name="Thorat V."/>
            <person name="Kirdat K."/>
            <person name="Tiwarekar B."/>
            <person name="Yadav A."/>
        </authorList>
    </citation>
    <scope>NUCLEOTIDE SEQUENCE [LARGE SCALE GENOMIC DNA]</scope>
    <source>
        <strain evidence="8 9">UniB3</strain>
    </source>
</reference>
<dbReference type="PANTHER" id="PTHR20855:SF129">
    <property type="entry name" value="HEMOLYSIN-3 HOMOLOG"/>
    <property type="match status" value="1"/>
</dbReference>
<dbReference type="Pfam" id="PF03006">
    <property type="entry name" value="HlyIII"/>
    <property type="match status" value="1"/>
</dbReference>
<feature type="binding site" evidence="6">
    <location>
        <position position="190"/>
    </location>
    <ligand>
        <name>Zn(2+)</name>
        <dbReference type="ChEBI" id="CHEBI:29105"/>
    </ligand>
</feature>
<evidence type="ECO:0000256" key="4">
    <source>
        <dbReference type="ARBA" id="ARBA00022989"/>
    </source>
</evidence>
<keyword evidence="4 7" id="KW-1133">Transmembrane helix</keyword>